<accession>A0AAV0RX83</accession>
<evidence type="ECO:0000313" key="3">
    <source>
        <dbReference type="EMBL" id="CAI0591461.1"/>
    </source>
</evidence>
<protein>
    <submittedName>
        <fullName evidence="3">Uncharacterized protein</fullName>
    </submittedName>
</protein>
<gene>
    <name evidence="3" type="ORF">LITE_LOCUS50197</name>
</gene>
<sequence length="117" mass="12737">MEVANRVISAAMKAANNNTVINVFLVGSFVALGVRSSYQQRQLDALEAEKASLVSSNKSMKKSMWDWKQQLFAEASAGSSSIPLARLQAIYGYSPAPQPTGEPVKEEAKKVRSDFVI</sequence>
<evidence type="ECO:0000256" key="2">
    <source>
        <dbReference type="SAM" id="Phobius"/>
    </source>
</evidence>
<evidence type="ECO:0000313" key="4">
    <source>
        <dbReference type="Proteomes" id="UP001154282"/>
    </source>
</evidence>
<dbReference type="Proteomes" id="UP001154282">
    <property type="component" value="Unassembled WGS sequence"/>
</dbReference>
<feature type="transmembrane region" description="Helical" evidence="2">
    <location>
        <begin position="20"/>
        <end position="38"/>
    </location>
</feature>
<evidence type="ECO:0000256" key="1">
    <source>
        <dbReference type="SAM" id="MobiDB-lite"/>
    </source>
</evidence>
<feature type="compositionally biased region" description="Basic and acidic residues" evidence="1">
    <location>
        <begin position="103"/>
        <end position="117"/>
    </location>
</feature>
<keyword evidence="2" id="KW-0472">Membrane</keyword>
<comment type="caution">
    <text evidence="3">The sequence shown here is derived from an EMBL/GenBank/DDBJ whole genome shotgun (WGS) entry which is preliminary data.</text>
</comment>
<keyword evidence="2" id="KW-1133">Transmembrane helix</keyword>
<keyword evidence="4" id="KW-1185">Reference proteome</keyword>
<dbReference type="EMBL" id="CAMGYJ010000011">
    <property type="protein sequence ID" value="CAI0591461.1"/>
    <property type="molecule type" value="Genomic_DNA"/>
</dbReference>
<dbReference type="GO" id="GO:0005739">
    <property type="term" value="C:mitochondrion"/>
    <property type="evidence" value="ECO:0007669"/>
    <property type="project" value="TreeGrafter"/>
</dbReference>
<dbReference type="AlphaFoldDB" id="A0AAV0RX83"/>
<name>A0AAV0RX83_9ROSI</name>
<feature type="region of interest" description="Disordered" evidence="1">
    <location>
        <begin position="96"/>
        <end position="117"/>
    </location>
</feature>
<reference evidence="3" key="1">
    <citation type="submission" date="2022-08" db="EMBL/GenBank/DDBJ databases">
        <authorList>
            <person name="Gutierrez-Valencia J."/>
        </authorList>
    </citation>
    <scope>NUCLEOTIDE SEQUENCE</scope>
</reference>
<dbReference type="PANTHER" id="PTHR38355:SF1">
    <property type="entry name" value="OS06G0149500 PROTEIN"/>
    <property type="match status" value="1"/>
</dbReference>
<organism evidence="3 4">
    <name type="scientific">Linum tenue</name>
    <dbReference type="NCBI Taxonomy" id="586396"/>
    <lineage>
        <taxon>Eukaryota</taxon>
        <taxon>Viridiplantae</taxon>
        <taxon>Streptophyta</taxon>
        <taxon>Embryophyta</taxon>
        <taxon>Tracheophyta</taxon>
        <taxon>Spermatophyta</taxon>
        <taxon>Magnoliopsida</taxon>
        <taxon>eudicotyledons</taxon>
        <taxon>Gunneridae</taxon>
        <taxon>Pentapetalae</taxon>
        <taxon>rosids</taxon>
        <taxon>fabids</taxon>
        <taxon>Malpighiales</taxon>
        <taxon>Linaceae</taxon>
        <taxon>Linum</taxon>
    </lineage>
</organism>
<dbReference type="PANTHER" id="PTHR38355">
    <property type="entry name" value="OS06G0149500 PROTEIN"/>
    <property type="match status" value="1"/>
</dbReference>
<keyword evidence="2" id="KW-0812">Transmembrane</keyword>
<proteinExistence type="predicted"/>